<dbReference type="Proteomes" id="UP000310168">
    <property type="component" value="Unassembled WGS sequence"/>
</dbReference>
<keyword evidence="1" id="KW-0472">Membrane</keyword>
<keyword evidence="1" id="KW-0812">Transmembrane</keyword>
<sequence length="189" mass="22661">MPREVYDPKNPEHEFYNKRERTVYREPPKVKPSMFSKKSFMFLYGAFLTFFVIIFFMIRWGFLDNIPFFASLRVGNIPLEVKINNIDFYKNEEAIIPTIEVKNLKYTNNININNLKVNYSLYKNNRNKNLIFSGNDNFYNISFPIGQRIGFKIQFDKNYWNNANRLEIVLNLDDNLIWTNNINISKLKK</sequence>
<accession>A0ABY2TSU4</accession>
<keyword evidence="1" id="KW-1133">Transmembrane helix</keyword>
<dbReference type="RefSeq" id="WP_137997633.1">
    <property type="nucleotide sequence ID" value="NZ_SJDU01000043.1"/>
</dbReference>
<name>A0ABY2TSU4_9SPIR</name>
<keyword evidence="3" id="KW-1185">Reference proteome</keyword>
<organism evidence="2 3">
    <name type="scientific">Brachyspira catarrhinii</name>
    <dbReference type="NCBI Taxonomy" id="2528966"/>
    <lineage>
        <taxon>Bacteria</taxon>
        <taxon>Pseudomonadati</taxon>
        <taxon>Spirochaetota</taxon>
        <taxon>Spirochaetia</taxon>
        <taxon>Brachyspirales</taxon>
        <taxon>Brachyspiraceae</taxon>
        <taxon>Brachyspira</taxon>
    </lineage>
</organism>
<evidence type="ECO:0000256" key="1">
    <source>
        <dbReference type="SAM" id="Phobius"/>
    </source>
</evidence>
<evidence type="ECO:0000313" key="2">
    <source>
        <dbReference type="EMBL" id="TKZ35890.1"/>
    </source>
</evidence>
<evidence type="ECO:0000313" key="3">
    <source>
        <dbReference type="Proteomes" id="UP000310168"/>
    </source>
</evidence>
<comment type="caution">
    <text evidence="2">The sequence shown here is derived from an EMBL/GenBank/DDBJ whole genome shotgun (WGS) entry which is preliminary data.</text>
</comment>
<feature type="transmembrane region" description="Helical" evidence="1">
    <location>
        <begin position="41"/>
        <end position="62"/>
    </location>
</feature>
<reference evidence="2 3" key="1">
    <citation type="journal article" date="2019" name="Anaerobe">
        <title>Brachyspira catarrhinii sp. nov., an anaerobic intestinal spirochaete isolated from vervet monkeys may have been misidentified as Brachyspira aalborgi in previous studies.</title>
        <authorList>
            <person name="Phillips N.D."/>
            <person name="La T."/>
            <person name="Hampson D.J."/>
        </authorList>
    </citation>
    <scope>NUCLEOTIDE SEQUENCE [LARGE SCALE GENOMIC DNA]</scope>
    <source>
        <strain evidence="2 3">Z12</strain>
    </source>
</reference>
<dbReference type="EMBL" id="SJDU01000043">
    <property type="protein sequence ID" value="TKZ35890.1"/>
    <property type="molecule type" value="Genomic_DNA"/>
</dbReference>
<proteinExistence type="predicted"/>
<gene>
    <name evidence="2" type="ORF">EZH24_02915</name>
</gene>
<protein>
    <submittedName>
        <fullName evidence="2">Uncharacterized protein</fullName>
    </submittedName>
</protein>